<dbReference type="InterPro" id="IPR005162">
    <property type="entry name" value="Retrotrans_gag_dom"/>
</dbReference>
<reference evidence="3" key="1">
    <citation type="journal article" date="2019" name="Sci. Rep.">
        <title>Draft genome of Tanacetum cinerariifolium, the natural source of mosquito coil.</title>
        <authorList>
            <person name="Yamashiro T."/>
            <person name="Shiraishi A."/>
            <person name="Satake H."/>
            <person name="Nakayama K."/>
        </authorList>
    </citation>
    <scope>NUCLEOTIDE SEQUENCE</scope>
</reference>
<dbReference type="EMBL" id="BKCJ010372324">
    <property type="protein sequence ID" value="GFA12250.1"/>
    <property type="molecule type" value="Genomic_DNA"/>
</dbReference>
<feature type="non-terminal residue" evidence="3">
    <location>
        <position position="1"/>
    </location>
</feature>
<sequence>IIMANPLPNHGVNLLDDEQVQPKLVPALHGFAPAVLDIPNKNNRWIEEEPEEDPEMEEEEEEEGEEEEEEMDIENEMDDPEIIDPYEIEEVNFHLHLLLQTLPLTLSLKLRPKTRMEMRLPLAPLLGAPYSVPPFSGTIYVGSRSSRKVFAPGLIGKDVDMLHHNVKGLSQQMFDRANTEYSTLKRLGEMDRYLCGISTERRSEAREHHKLKQSVSTLEGQMQGLMLEDKEEKERLKKAKGIPTRKGADRTSFPSRKSWGDMKKMMLEEFCPNKEVQRMEDELRSLKLRDTNIAAYTQRFHKLVLLCPKAVPTKKKKVEAYIKGWAILRKTVRGSQLYFVMNVEKRVTPETIVRKRRTLKVKRLVDELIIMPPKAMSQASIGRLITQRVNATLEAERAGRVRAIELCQWFEKSEMVFSISDCAERNKSWGDMKKMMLEEFYPDEEIQRMEDELRSLKLRDTNIAAYTQRFHELVLLCPEAVLTEKKKVEACIKGLPKNIKGRRSCPDPLT</sequence>
<dbReference type="PANTHER" id="PTHR33223">
    <property type="entry name" value="CCHC-TYPE DOMAIN-CONTAINING PROTEIN"/>
    <property type="match status" value="1"/>
</dbReference>
<name>A0A699J508_TANCI</name>
<dbReference type="PANTHER" id="PTHR33223:SF11">
    <property type="entry name" value="ELEMENT PROTEIN, PUTATIVE-RELATED"/>
    <property type="match status" value="1"/>
</dbReference>
<dbReference type="Pfam" id="PF03732">
    <property type="entry name" value="Retrotrans_gag"/>
    <property type="match status" value="2"/>
</dbReference>
<feature type="region of interest" description="Disordered" evidence="1">
    <location>
        <begin position="236"/>
        <end position="255"/>
    </location>
</feature>
<evidence type="ECO:0000256" key="1">
    <source>
        <dbReference type="SAM" id="MobiDB-lite"/>
    </source>
</evidence>
<feature type="region of interest" description="Disordered" evidence="1">
    <location>
        <begin position="48"/>
        <end position="74"/>
    </location>
</feature>
<feature type="domain" description="Retrotransposon gag" evidence="2">
    <location>
        <begin position="426"/>
        <end position="496"/>
    </location>
</feature>
<comment type="caution">
    <text evidence="3">The sequence shown here is derived from an EMBL/GenBank/DDBJ whole genome shotgun (WGS) entry which is preliminary data.</text>
</comment>
<proteinExistence type="predicted"/>
<evidence type="ECO:0000259" key="2">
    <source>
        <dbReference type="Pfam" id="PF03732"/>
    </source>
</evidence>
<dbReference type="AlphaFoldDB" id="A0A699J508"/>
<accession>A0A699J508</accession>
<organism evidence="3">
    <name type="scientific">Tanacetum cinerariifolium</name>
    <name type="common">Dalmatian daisy</name>
    <name type="synonym">Chrysanthemum cinerariifolium</name>
    <dbReference type="NCBI Taxonomy" id="118510"/>
    <lineage>
        <taxon>Eukaryota</taxon>
        <taxon>Viridiplantae</taxon>
        <taxon>Streptophyta</taxon>
        <taxon>Embryophyta</taxon>
        <taxon>Tracheophyta</taxon>
        <taxon>Spermatophyta</taxon>
        <taxon>Magnoliopsida</taxon>
        <taxon>eudicotyledons</taxon>
        <taxon>Gunneridae</taxon>
        <taxon>Pentapetalae</taxon>
        <taxon>asterids</taxon>
        <taxon>campanulids</taxon>
        <taxon>Asterales</taxon>
        <taxon>Asteraceae</taxon>
        <taxon>Asteroideae</taxon>
        <taxon>Anthemideae</taxon>
        <taxon>Anthemidinae</taxon>
        <taxon>Tanacetum</taxon>
    </lineage>
</organism>
<protein>
    <recommendedName>
        <fullName evidence="2">Retrotransposon gag domain-containing protein</fullName>
    </recommendedName>
</protein>
<feature type="domain" description="Retrotransposon gag" evidence="2">
    <location>
        <begin position="256"/>
        <end position="324"/>
    </location>
</feature>
<gene>
    <name evidence="3" type="ORF">Tci_584222</name>
</gene>
<evidence type="ECO:0000313" key="3">
    <source>
        <dbReference type="EMBL" id="GFA12250.1"/>
    </source>
</evidence>